<accession>A0ABN8IR13</accession>
<evidence type="ECO:0000256" key="1">
    <source>
        <dbReference type="SAM" id="MobiDB-lite"/>
    </source>
</evidence>
<evidence type="ECO:0000313" key="3">
    <source>
        <dbReference type="Proteomes" id="UP000837857"/>
    </source>
</evidence>
<gene>
    <name evidence="2" type="ORF">IPOD504_LOCUS11712</name>
</gene>
<keyword evidence="3" id="KW-1185">Reference proteome</keyword>
<feature type="region of interest" description="Disordered" evidence="1">
    <location>
        <begin position="44"/>
        <end position="79"/>
    </location>
</feature>
<feature type="compositionally biased region" description="Basic and acidic residues" evidence="1">
    <location>
        <begin position="64"/>
        <end position="76"/>
    </location>
</feature>
<dbReference type="Proteomes" id="UP000837857">
    <property type="component" value="Chromosome 29"/>
</dbReference>
<proteinExistence type="predicted"/>
<organism evidence="2 3">
    <name type="scientific">Iphiclides podalirius</name>
    <name type="common">scarce swallowtail</name>
    <dbReference type="NCBI Taxonomy" id="110791"/>
    <lineage>
        <taxon>Eukaryota</taxon>
        <taxon>Metazoa</taxon>
        <taxon>Ecdysozoa</taxon>
        <taxon>Arthropoda</taxon>
        <taxon>Hexapoda</taxon>
        <taxon>Insecta</taxon>
        <taxon>Pterygota</taxon>
        <taxon>Neoptera</taxon>
        <taxon>Endopterygota</taxon>
        <taxon>Lepidoptera</taxon>
        <taxon>Glossata</taxon>
        <taxon>Ditrysia</taxon>
        <taxon>Papilionoidea</taxon>
        <taxon>Papilionidae</taxon>
        <taxon>Papilioninae</taxon>
        <taxon>Iphiclides</taxon>
    </lineage>
</organism>
<reference evidence="2" key="1">
    <citation type="submission" date="2022-03" db="EMBL/GenBank/DDBJ databases">
        <authorList>
            <person name="Martin H S."/>
        </authorList>
    </citation>
    <scope>NUCLEOTIDE SEQUENCE</scope>
</reference>
<protein>
    <submittedName>
        <fullName evidence="2">Uncharacterized protein</fullName>
    </submittedName>
</protein>
<evidence type="ECO:0000313" key="2">
    <source>
        <dbReference type="EMBL" id="CAH2062144.1"/>
    </source>
</evidence>
<sequence>MQKVAVITMGCHRSTVIILSVIYFGSYVLAFETNSRQKRCIVVQKQSGTHGDSSEGGGDEEGAPEPRDSRSDRRVLDPLANVRDVEELPPNLLKYRISPAKRYSSDWHHYMNRIYKNHI</sequence>
<dbReference type="EMBL" id="OW152841">
    <property type="protein sequence ID" value="CAH2062144.1"/>
    <property type="molecule type" value="Genomic_DNA"/>
</dbReference>
<name>A0ABN8IR13_9NEOP</name>
<feature type="non-terminal residue" evidence="2">
    <location>
        <position position="119"/>
    </location>
</feature>